<gene>
    <name evidence="2" type="ORF">SAMN04488541_103122</name>
</gene>
<dbReference type="RefSeq" id="WP_091548485.1">
    <property type="nucleotide sequence ID" value="NZ_FONY01000031.1"/>
</dbReference>
<feature type="compositionally biased region" description="Basic and acidic residues" evidence="1">
    <location>
        <begin position="75"/>
        <end position="97"/>
    </location>
</feature>
<evidence type="ECO:0000313" key="3">
    <source>
        <dbReference type="Proteomes" id="UP000199513"/>
    </source>
</evidence>
<dbReference type="Gene3D" id="6.10.140.1430">
    <property type="match status" value="1"/>
</dbReference>
<dbReference type="AlphaFoldDB" id="A0A1I2ICU1"/>
<dbReference type="EMBL" id="FONY01000031">
    <property type="protein sequence ID" value="SFF40182.1"/>
    <property type="molecule type" value="Genomic_DNA"/>
</dbReference>
<reference evidence="2 3" key="1">
    <citation type="submission" date="2016-10" db="EMBL/GenBank/DDBJ databases">
        <authorList>
            <person name="de Groot N.N."/>
        </authorList>
    </citation>
    <scope>NUCLEOTIDE SEQUENCE [LARGE SCALE GENOMIC DNA]</scope>
    <source>
        <strain>GEY</strain>
        <strain evidence="3">DSM 9560</strain>
    </source>
</reference>
<keyword evidence="3" id="KW-1185">Reference proteome</keyword>
<evidence type="ECO:0000256" key="1">
    <source>
        <dbReference type="SAM" id="MobiDB-lite"/>
    </source>
</evidence>
<evidence type="ECO:0000313" key="2">
    <source>
        <dbReference type="EMBL" id="SFF40182.1"/>
    </source>
</evidence>
<protein>
    <submittedName>
        <fullName evidence="2">Uncharacterized protein</fullName>
    </submittedName>
</protein>
<name>A0A1I2ICU1_9BACT</name>
<accession>A0A1I2ICU1</accession>
<proteinExistence type="predicted"/>
<dbReference type="STRING" id="1003.SAMN04488541_103122"/>
<organism evidence="2 3">
    <name type="scientific">Thermoflexibacter ruber</name>
    <dbReference type="NCBI Taxonomy" id="1003"/>
    <lineage>
        <taxon>Bacteria</taxon>
        <taxon>Pseudomonadati</taxon>
        <taxon>Bacteroidota</taxon>
        <taxon>Cytophagia</taxon>
        <taxon>Cytophagales</taxon>
        <taxon>Thermoflexibacteraceae</taxon>
        <taxon>Thermoflexibacter</taxon>
    </lineage>
</organism>
<feature type="region of interest" description="Disordered" evidence="1">
    <location>
        <begin position="74"/>
        <end position="97"/>
    </location>
</feature>
<dbReference type="Proteomes" id="UP000199513">
    <property type="component" value="Unassembled WGS sequence"/>
</dbReference>
<sequence length="97" mass="11221">MEELIKKIAQQVGITEEQAKQAVNHTMKYLKSGDALKETFEEWREEANETLSEFKEEATEKLKEIKEGASQLFGKIKDMFDKDDDKKAEPPQEEKNA</sequence>